<gene>
    <name evidence="2" type="ORF">Fuma_05679</name>
</gene>
<sequence precursor="true">MNRISTCIAIAALLVCAADVSAQEKSSPKILETRRIWDKAPHNAFTDLLRHEGQWYCVFREGSKHVSPDGSLRVITSKDGEDWESLALISHPTDDLRDAKLSLMPDGRFLLNGAGMQADKPIRYHSMSWISSDKGRTWDEGRRIGDPGFWLWRTQWHDGVAYSMGYETNRDRSKRTFRLYKSTDGKTYDTWIEKVNVPNGVGEDRILFKKDGSALCLLRHETGSKMGLLGQSKPPFKDWTWQELNLRIGGPNMVQLPDGRILAATRLYSPRARTSLSWVDPEAGTLTECLELPSGGDTSYPGMVLHDGILWISYYSSHEEKTCIYLAKVQP</sequence>
<feature type="chain" id="PRO_5013292457" description="Exo-alpha-sialidase" evidence="1">
    <location>
        <begin position="23"/>
        <end position="331"/>
    </location>
</feature>
<dbReference type="Proteomes" id="UP000187735">
    <property type="component" value="Chromosome"/>
</dbReference>
<evidence type="ECO:0008006" key="4">
    <source>
        <dbReference type="Google" id="ProtNLM"/>
    </source>
</evidence>
<dbReference type="AlphaFoldDB" id="A0A1P8WPN2"/>
<evidence type="ECO:0000256" key="1">
    <source>
        <dbReference type="SAM" id="SignalP"/>
    </source>
</evidence>
<dbReference type="RefSeq" id="WP_077027097.1">
    <property type="nucleotide sequence ID" value="NZ_CP017641.1"/>
</dbReference>
<accession>A0A1P8WPN2</accession>
<protein>
    <recommendedName>
        <fullName evidence="4">Exo-alpha-sialidase</fullName>
    </recommendedName>
</protein>
<dbReference type="Gene3D" id="2.120.10.10">
    <property type="match status" value="1"/>
</dbReference>
<proteinExistence type="predicted"/>
<evidence type="ECO:0000313" key="2">
    <source>
        <dbReference type="EMBL" id="APZ96016.1"/>
    </source>
</evidence>
<dbReference type="EMBL" id="CP017641">
    <property type="protein sequence ID" value="APZ96016.1"/>
    <property type="molecule type" value="Genomic_DNA"/>
</dbReference>
<name>A0A1P8WPN2_9PLAN</name>
<dbReference type="STRING" id="1891926.Fuma_05679"/>
<organism evidence="2 3">
    <name type="scientific">Fuerstiella marisgermanici</name>
    <dbReference type="NCBI Taxonomy" id="1891926"/>
    <lineage>
        <taxon>Bacteria</taxon>
        <taxon>Pseudomonadati</taxon>
        <taxon>Planctomycetota</taxon>
        <taxon>Planctomycetia</taxon>
        <taxon>Planctomycetales</taxon>
        <taxon>Planctomycetaceae</taxon>
        <taxon>Fuerstiella</taxon>
    </lineage>
</organism>
<dbReference type="InterPro" id="IPR036278">
    <property type="entry name" value="Sialidase_sf"/>
</dbReference>
<dbReference type="KEGG" id="fmr:Fuma_05679"/>
<feature type="signal peptide" evidence="1">
    <location>
        <begin position="1"/>
        <end position="22"/>
    </location>
</feature>
<evidence type="ECO:0000313" key="3">
    <source>
        <dbReference type="Proteomes" id="UP000187735"/>
    </source>
</evidence>
<reference evidence="2 3" key="1">
    <citation type="journal article" date="2016" name="Front. Microbiol.">
        <title>Fuerstia marisgermanicae gen. nov., sp. nov., an Unusual Member of the Phylum Planctomycetes from the German Wadden Sea.</title>
        <authorList>
            <person name="Kohn T."/>
            <person name="Heuer A."/>
            <person name="Jogler M."/>
            <person name="Vollmers J."/>
            <person name="Boedeker C."/>
            <person name="Bunk B."/>
            <person name="Rast P."/>
            <person name="Borchert D."/>
            <person name="Glockner I."/>
            <person name="Freese H.M."/>
            <person name="Klenk H.P."/>
            <person name="Overmann J."/>
            <person name="Kaster A.K."/>
            <person name="Rohde M."/>
            <person name="Wiegand S."/>
            <person name="Jogler C."/>
        </authorList>
    </citation>
    <scope>NUCLEOTIDE SEQUENCE [LARGE SCALE GENOMIC DNA]</scope>
    <source>
        <strain evidence="2 3">NH11</strain>
    </source>
</reference>
<dbReference type="CDD" id="cd15482">
    <property type="entry name" value="Sialidase_non-viral"/>
    <property type="match status" value="1"/>
</dbReference>
<dbReference type="SUPFAM" id="SSF50939">
    <property type="entry name" value="Sialidases"/>
    <property type="match status" value="1"/>
</dbReference>
<keyword evidence="3" id="KW-1185">Reference proteome</keyword>
<keyword evidence="1" id="KW-0732">Signal</keyword>